<dbReference type="EMBL" id="WMET01000089">
    <property type="protein sequence ID" value="MYL22156.1"/>
    <property type="molecule type" value="Genomic_DNA"/>
</dbReference>
<reference evidence="2 3" key="1">
    <citation type="submission" date="2019-11" db="EMBL/GenBank/DDBJ databases">
        <title>Genome sequences of 17 halophilic strains isolated from different environments.</title>
        <authorList>
            <person name="Furrow R.E."/>
        </authorList>
    </citation>
    <scope>NUCLEOTIDE SEQUENCE [LARGE SCALE GENOMIC DNA]</scope>
    <source>
        <strain evidence="2 3">22511_23_Filter</strain>
    </source>
</reference>
<protein>
    <recommendedName>
        <fullName evidence="1">Nucleotidyl transferase domain-containing protein</fullName>
    </recommendedName>
</protein>
<organism evidence="2 3">
    <name type="scientific">Halobacillus litoralis</name>
    <dbReference type="NCBI Taxonomy" id="45668"/>
    <lineage>
        <taxon>Bacteria</taxon>
        <taxon>Bacillati</taxon>
        <taxon>Bacillota</taxon>
        <taxon>Bacilli</taxon>
        <taxon>Bacillales</taxon>
        <taxon>Bacillaceae</taxon>
        <taxon>Halobacillus</taxon>
    </lineage>
</organism>
<proteinExistence type="predicted"/>
<dbReference type="Gene3D" id="3.90.550.10">
    <property type="entry name" value="Spore Coat Polysaccharide Biosynthesis Protein SpsA, Chain A"/>
    <property type="match status" value="1"/>
</dbReference>
<dbReference type="InterPro" id="IPR029044">
    <property type="entry name" value="Nucleotide-diphossugar_trans"/>
</dbReference>
<dbReference type="AlphaFoldDB" id="A0A845DXQ8"/>
<sequence>MHAVILSGGSGTRLWPLSREAYPKQFLALNTHESLLDETLQRACAVSGCSSLSVITNEAHRFIVAAHLQRYGQQAEAGRILLEPVGPVSYTHLTLPTN</sequence>
<name>A0A845DXQ8_9BACI</name>
<dbReference type="PANTHER" id="PTHR46390">
    <property type="entry name" value="MANNOSE-1-PHOSPHATE GUANYLYLTRANSFERASE"/>
    <property type="match status" value="1"/>
</dbReference>
<dbReference type="Proteomes" id="UP000460949">
    <property type="component" value="Unassembled WGS sequence"/>
</dbReference>
<comment type="caution">
    <text evidence="2">The sequence shown here is derived from an EMBL/GenBank/DDBJ whole genome shotgun (WGS) entry which is preliminary data.</text>
</comment>
<dbReference type="SUPFAM" id="SSF53448">
    <property type="entry name" value="Nucleotide-diphospho-sugar transferases"/>
    <property type="match status" value="1"/>
</dbReference>
<dbReference type="InterPro" id="IPR051161">
    <property type="entry name" value="Mannose-6P_isomerase_type2"/>
</dbReference>
<evidence type="ECO:0000313" key="3">
    <source>
        <dbReference type="Proteomes" id="UP000460949"/>
    </source>
</evidence>
<dbReference type="Pfam" id="PF00483">
    <property type="entry name" value="NTP_transferase"/>
    <property type="match status" value="1"/>
</dbReference>
<accession>A0A845DXQ8</accession>
<dbReference type="InterPro" id="IPR005835">
    <property type="entry name" value="NTP_transferase_dom"/>
</dbReference>
<feature type="domain" description="Nucleotidyl transferase" evidence="1">
    <location>
        <begin position="3"/>
        <end position="75"/>
    </location>
</feature>
<evidence type="ECO:0000313" key="2">
    <source>
        <dbReference type="EMBL" id="MYL22156.1"/>
    </source>
</evidence>
<gene>
    <name evidence="2" type="ORF">GLW04_20045</name>
</gene>
<dbReference type="PANTHER" id="PTHR46390:SF1">
    <property type="entry name" value="MANNOSE-1-PHOSPHATE GUANYLYLTRANSFERASE"/>
    <property type="match status" value="1"/>
</dbReference>
<dbReference type="GO" id="GO:0009298">
    <property type="term" value="P:GDP-mannose biosynthetic process"/>
    <property type="evidence" value="ECO:0007669"/>
    <property type="project" value="TreeGrafter"/>
</dbReference>
<dbReference type="GO" id="GO:0004475">
    <property type="term" value="F:mannose-1-phosphate guanylyltransferase (GTP) activity"/>
    <property type="evidence" value="ECO:0007669"/>
    <property type="project" value="TreeGrafter"/>
</dbReference>
<evidence type="ECO:0000259" key="1">
    <source>
        <dbReference type="Pfam" id="PF00483"/>
    </source>
</evidence>